<evidence type="ECO:0000313" key="1">
    <source>
        <dbReference type="EMBL" id="KZE69359.1"/>
    </source>
</evidence>
<evidence type="ECO:0000313" key="2">
    <source>
        <dbReference type="Proteomes" id="UP000076567"/>
    </source>
</evidence>
<organism evidence="1 2">
    <name type="scientific">Fictibacillus phosphorivorans</name>
    <dbReference type="NCBI Taxonomy" id="1221500"/>
    <lineage>
        <taxon>Bacteria</taxon>
        <taxon>Bacillati</taxon>
        <taxon>Bacillota</taxon>
        <taxon>Bacilli</taxon>
        <taxon>Bacillales</taxon>
        <taxon>Fictibacillaceae</taxon>
        <taxon>Fictibacillus</taxon>
    </lineage>
</organism>
<accession>A0A163SLJ4</accession>
<dbReference type="Proteomes" id="UP000076567">
    <property type="component" value="Unassembled WGS sequence"/>
</dbReference>
<gene>
    <name evidence="1" type="ORF">AWM68_03580</name>
</gene>
<dbReference type="EMBL" id="LRFC01000001">
    <property type="protein sequence ID" value="KZE69359.1"/>
    <property type="molecule type" value="Genomic_DNA"/>
</dbReference>
<sequence length="60" mass="7330">MISILDSSHFTLEEKLMIRELKNKIRNEDDSETRKDLERQLNIIMEKAFIKKQLLRRKEL</sequence>
<name>A0A163SLJ4_9BACL</name>
<proteinExistence type="predicted"/>
<comment type="caution">
    <text evidence="1">The sequence shown here is derived from an EMBL/GenBank/DDBJ whole genome shotgun (WGS) entry which is preliminary data.</text>
</comment>
<keyword evidence="2" id="KW-1185">Reference proteome</keyword>
<dbReference type="AlphaFoldDB" id="A0A163SLJ4"/>
<protein>
    <submittedName>
        <fullName evidence="1">Uncharacterized protein</fullName>
    </submittedName>
</protein>
<reference evidence="2" key="1">
    <citation type="submission" date="2016-01" db="EMBL/GenBank/DDBJ databases">
        <title>Draft genome of Chromobacterium sp. F49.</title>
        <authorList>
            <person name="Hong K.W."/>
        </authorList>
    </citation>
    <scope>NUCLEOTIDE SEQUENCE [LARGE SCALE GENOMIC DNA]</scope>
    <source>
        <strain evidence="2">P7IIIA</strain>
    </source>
</reference>
<dbReference type="RefSeq" id="WP_066236906.1">
    <property type="nucleotide sequence ID" value="NZ_LRFC01000001.1"/>
</dbReference>